<dbReference type="InterPro" id="IPR056565">
    <property type="entry name" value="Fn3_ATF7IP"/>
</dbReference>
<dbReference type="GeneTree" id="ENSGT00940000173497"/>
<keyword evidence="1" id="KW-0175">Coiled coil</keyword>
<dbReference type="Pfam" id="PF16794">
    <property type="entry name" value="fn3_4"/>
    <property type="match status" value="1"/>
</dbReference>
<feature type="coiled-coil region" evidence="1">
    <location>
        <begin position="215"/>
        <end position="242"/>
    </location>
</feature>
<evidence type="ECO:0000256" key="2">
    <source>
        <dbReference type="SAM" id="MobiDB-lite"/>
    </source>
</evidence>
<dbReference type="GO" id="GO:0003712">
    <property type="term" value="F:transcription coregulator activity"/>
    <property type="evidence" value="ECO:0007669"/>
    <property type="project" value="TreeGrafter"/>
</dbReference>
<protein>
    <submittedName>
        <fullName evidence="4">Activating transcription factor 7 interacting protein 2</fullName>
    </submittedName>
</protein>
<organism evidence="4 5">
    <name type="scientific">Seriola dumerili</name>
    <name type="common">Greater amberjack</name>
    <name type="synonym">Caranx dumerili</name>
    <dbReference type="NCBI Taxonomy" id="41447"/>
    <lineage>
        <taxon>Eukaryota</taxon>
        <taxon>Metazoa</taxon>
        <taxon>Chordata</taxon>
        <taxon>Craniata</taxon>
        <taxon>Vertebrata</taxon>
        <taxon>Euteleostomi</taxon>
        <taxon>Actinopterygii</taxon>
        <taxon>Neopterygii</taxon>
        <taxon>Teleostei</taxon>
        <taxon>Neoteleostei</taxon>
        <taxon>Acanthomorphata</taxon>
        <taxon>Carangaria</taxon>
        <taxon>Carangiformes</taxon>
        <taxon>Carangidae</taxon>
        <taxon>Seriola</taxon>
    </lineage>
</organism>
<dbReference type="Proteomes" id="UP000261420">
    <property type="component" value="Unplaced"/>
</dbReference>
<proteinExistence type="predicted"/>
<dbReference type="GO" id="GO:0005667">
    <property type="term" value="C:transcription regulator complex"/>
    <property type="evidence" value="ECO:0007669"/>
    <property type="project" value="TreeGrafter"/>
</dbReference>
<name>A0A3B4USD6_SERDU</name>
<dbReference type="PANTHER" id="PTHR23210">
    <property type="entry name" value="ACTIVATING TRANSCRIPTION FACTOR 7 INTERACTING PROTEIN"/>
    <property type="match status" value="1"/>
</dbReference>
<dbReference type="GO" id="GO:0005634">
    <property type="term" value="C:nucleus"/>
    <property type="evidence" value="ECO:0007669"/>
    <property type="project" value="TreeGrafter"/>
</dbReference>
<dbReference type="Ensembl" id="ENSSDUT00000021695.1">
    <property type="protein sequence ID" value="ENSSDUP00000021303.1"/>
    <property type="gene ID" value="ENSSDUG00000015502.1"/>
</dbReference>
<feature type="region of interest" description="Disordered" evidence="2">
    <location>
        <begin position="1"/>
        <end position="36"/>
    </location>
</feature>
<accession>A0A3B4USD6</accession>
<evidence type="ECO:0000256" key="1">
    <source>
        <dbReference type="SAM" id="Coils"/>
    </source>
</evidence>
<dbReference type="PANTHER" id="PTHR23210:SF26">
    <property type="entry name" value="ACTIVATING TRANSCRIPTION FACTOR 7-INTERACTING PROTEIN 1"/>
    <property type="match status" value="1"/>
</dbReference>
<reference evidence="4" key="1">
    <citation type="submission" date="2025-05" db="UniProtKB">
        <authorList>
            <consortium name="Ensembl"/>
        </authorList>
    </citation>
    <scope>IDENTIFICATION</scope>
</reference>
<dbReference type="OMA" id="RRDCRIN"/>
<evidence type="ECO:0000313" key="5">
    <source>
        <dbReference type="Proteomes" id="UP000261420"/>
    </source>
</evidence>
<dbReference type="STRING" id="41447.ENSSDUP00000021303"/>
<dbReference type="GO" id="GO:0006355">
    <property type="term" value="P:regulation of DNA-templated transcription"/>
    <property type="evidence" value="ECO:0007669"/>
    <property type="project" value="TreeGrafter"/>
</dbReference>
<sequence length="474" mass="52852">MAGCQDETEGRRGFKTPAQDRVNDSTRPKKRKPLPQKVTCRSRVRARVNIGMAFNRWRALKEVKGLKSDAEVALSLLDVMKRLPSMATSSGASDKKIKISQSELQTLIKQEVRSAVKKNEIRLEGLIETIEKLDNGYNYESSIQKLEARINTVSKRAEAALAYMTKTQKKSPHPSLANNNISRTESEGEMMETMSKIDKKSVDCMDKKGELFQMMETTKKSLKKMRADNDALTAAIADLKEKSSPVLTPYGASESKGHVTDDEQHKENNIEECKDVKVECLSPGDRNIPKHTDSEQVKLLHPPLPSTTFPSVLNMEAASYNIPQRPEVHLALIREPAGLSVLWKVEEEDPSAPPMDSYSVYMTTEKGKGSSVFPNWNMLGEVKAIKLPMCVMVTKYKPGHKPPIEGGVASVLGLALLPLQFNTVKADEAQLDSSRCFLFLHDRPFSPTGSCILFELFLRDLAPQGHTRLQLGRL</sequence>
<feature type="domain" description="Activating transcription factor 7-interacting protein Fn3" evidence="3">
    <location>
        <begin position="321"/>
        <end position="401"/>
    </location>
</feature>
<keyword evidence="5" id="KW-1185">Reference proteome</keyword>
<dbReference type="AlphaFoldDB" id="A0A3B4USD6"/>
<dbReference type="InterPro" id="IPR026085">
    <property type="entry name" value="ATF7-int"/>
</dbReference>
<evidence type="ECO:0000259" key="3">
    <source>
        <dbReference type="Pfam" id="PF16794"/>
    </source>
</evidence>
<dbReference type="Ensembl" id="ENSSDUT00000021681.1">
    <property type="protein sequence ID" value="ENSSDUP00000021289.1"/>
    <property type="gene ID" value="ENSSDUG00000015502.1"/>
</dbReference>
<evidence type="ECO:0000313" key="4">
    <source>
        <dbReference type="Ensembl" id="ENSSDUP00000021303.1"/>
    </source>
</evidence>